<dbReference type="SUPFAM" id="SSF109854">
    <property type="entry name" value="DinB/YfiT-like putative metalloenzymes"/>
    <property type="match status" value="1"/>
</dbReference>
<comment type="caution">
    <text evidence="2">The sequence shown here is derived from an EMBL/GenBank/DDBJ whole genome shotgun (WGS) entry which is preliminary data.</text>
</comment>
<proteinExistence type="predicted"/>
<evidence type="ECO:0000313" key="3">
    <source>
        <dbReference type="Proteomes" id="UP001500454"/>
    </source>
</evidence>
<evidence type="ECO:0000313" key="2">
    <source>
        <dbReference type="EMBL" id="GAA4372100.1"/>
    </source>
</evidence>
<dbReference type="RefSeq" id="WP_345220411.1">
    <property type="nucleotide sequence ID" value="NZ_BAABHA010000001.1"/>
</dbReference>
<name>A0ABP8IU76_9BACT</name>
<dbReference type="Gene3D" id="1.20.120.450">
    <property type="entry name" value="dinb family like domain"/>
    <property type="match status" value="1"/>
</dbReference>
<organism evidence="2 3">
    <name type="scientific">Hymenobacter koreensis</name>
    <dbReference type="NCBI Taxonomy" id="1084523"/>
    <lineage>
        <taxon>Bacteria</taxon>
        <taxon>Pseudomonadati</taxon>
        <taxon>Bacteroidota</taxon>
        <taxon>Cytophagia</taxon>
        <taxon>Cytophagales</taxon>
        <taxon>Hymenobacteraceae</taxon>
        <taxon>Hymenobacter</taxon>
    </lineage>
</organism>
<dbReference type="InterPro" id="IPR024775">
    <property type="entry name" value="DinB-like"/>
</dbReference>
<sequence>MASSDLKEVWLRGPLPVVPALLQPVAHALLQAREELTLALHDFPDAMLWERPAGVASVGFHLQHLTGVLDRLLTYARGEALSPAQLAYLTAEGQPIERPTPTADLLRAFDAQVDVALVQLNGTNEATLTEFRGVGRAKLPSTVMGLLVHAAEHTMRHVGQLLVTARFLAASRSAVPSR</sequence>
<protein>
    <recommendedName>
        <fullName evidence="1">DinB-like domain-containing protein</fullName>
    </recommendedName>
</protein>
<evidence type="ECO:0000259" key="1">
    <source>
        <dbReference type="Pfam" id="PF12867"/>
    </source>
</evidence>
<keyword evidence="3" id="KW-1185">Reference proteome</keyword>
<dbReference type="InterPro" id="IPR034660">
    <property type="entry name" value="DinB/YfiT-like"/>
</dbReference>
<reference evidence="3" key="1">
    <citation type="journal article" date="2019" name="Int. J. Syst. Evol. Microbiol.">
        <title>The Global Catalogue of Microorganisms (GCM) 10K type strain sequencing project: providing services to taxonomists for standard genome sequencing and annotation.</title>
        <authorList>
            <consortium name="The Broad Institute Genomics Platform"/>
            <consortium name="The Broad Institute Genome Sequencing Center for Infectious Disease"/>
            <person name="Wu L."/>
            <person name="Ma J."/>
        </authorList>
    </citation>
    <scope>NUCLEOTIDE SEQUENCE [LARGE SCALE GENOMIC DNA]</scope>
    <source>
        <strain evidence="3">JCM 17924</strain>
    </source>
</reference>
<feature type="domain" description="DinB-like" evidence="1">
    <location>
        <begin position="29"/>
        <end position="161"/>
    </location>
</feature>
<dbReference type="Proteomes" id="UP001500454">
    <property type="component" value="Unassembled WGS sequence"/>
</dbReference>
<accession>A0ABP8IU76</accession>
<dbReference type="Pfam" id="PF12867">
    <property type="entry name" value="DinB_2"/>
    <property type="match status" value="1"/>
</dbReference>
<gene>
    <name evidence="2" type="ORF">GCM10023186_01220</name>
</gene>
<dbReference type="EMBL" id="BAABHA010000001">
    <property type="protein sequence ID" value="GAA4372100.1"/>
    <property type="molecule type" value="Genomic_DNA"/>
</dbReference>